<dbReference type="Gene3D" id="1.10.3720.10">
    <property type="entry name" value="MetI-like"/>
    <property type="match status" value="1"/>
</dbReference>
<keyword evidence="4 8" id="KW-0812">Transmembrane</keyword>
<organism evidence="10 11">
    <name type="scientific">Methanogenium organophilum</name>
    <dbReference type="NCBI Taxonomy" id="2199"/>
    <lineage>
        <taxon>Archaea</taxon>
        <taxon>Methanobacteriati</taxon>
        <taxon>Methanobacteriota</taxon>
        <taxon>Stenosarchaea group</taxon>
        <taxon>Methanomicrobia</taxon>
        <taxon>Methanomicrobiales</taxon>
        <taxon>Methanomicrobiaceae</taxon>
        <taxon>Methanogenium</taxon>
    </lineage>
</organism>
<evidence type="ECO:0000256" key="6">
    <source>
        <dbReference type="ARBA" id="ARBA00022989"/>
    </source>
</evidence>
<evidence type="ECO:0000256" key="2">
    <source>
        <dbReference type="ARBA" id="ARBA00022448"/>
    </source>
</evidence>
<name>A0A9X9S3E8_METOG</name>
<dbReference type="GO" id="GO:0006865">
    <property type="term" value="P:amino acid transport"/>
    <property type="evidence" value="ECO:0007669"/>
    <property type="project" value="UniProtKB-KW"/>
</dbReference>
<evidence type="ECO:0000256" key="8">
    <source>
        <dbReference type="RuleBase" id="RU363032"/>
    </source>
</evidence>
<dbReference type="InterPro" id="IPR000515">
    <property type="entry name" value="MetI-like"/>
</dbReference>
<keyword evidence="7 8" id="KW-0472">Membrane</keyword>
<evidence type="ECO:0000256" key="1">
    <source>
        <dbReference type="ARBA" id="ARBA00004651"/>
    </source>
</evidence>
<protein>
    <submittedName>
        <fullName evidence="10">Amino acid ABC transporter permease</fullName>
    </submittedName>
</protein>
<dbReference type="RefSeq" id="WP_268185962.1">
    <property type="nucleotide sequence ID" value="NZ_CP113361.1"/>
</dbReference>
<comment type="subcellular location">
    <subcellularLocation>
        <location evidence="1 8">Cell membrane</location>
        <topology evidence="1 8">Multi-pass membrane protein</topology>
    </subcellularLocation>
</comment>
<dbReference type="NCBIfam" id="TIGR01726">
    <property type="entry name" value="HEQRo_perm_3TM"/>
    <property type="match status" value="1"/>
</dbReference>
<dbReference type="SUPFAM" id="SSF161098">
    <property type="entry name" value="MetI-like"/>
    <property type="match status" value="1"/>
</dbReference>
<evidence type="ECO:0000313" key="10">
    <source>
        <dbReference type="EMBL" id="WAI00757.1"/>
    </source>
</evidence>
<evidence type="ECO:0000256" key="3">
    <source>
        <dbReference type="ARBA" id="ARBA00022475"/>
    </source>
</evidence>
<dbReference type="PROSITE" id="PS50928">
    <property type="entry name" value="ABC_TM1"/>
    <property type="match status" value="1"/>
</dbReference>
<dbReference type="GO" id="GO:0022857">
    <property type="term" value="F:transmembrane transporter activity"/>
    <property type="evidence" value="ECO:0007669"/>
    <property type="project" value="InterPro"/>
</dbReference>
<feature type="domain" description="ABC transmembrane type-1" evidence="9">
    <location>
        <begin position="18"/>
        <end position="207"/>
    </location>
</feature>
<feature type="transmembrane region" description="Helical" evidence="8">
    <location>
        <begin position="182"/>
        <end position="203"/>
    </location>
</feature>
<keyword evidence="11" id="KW-1185">Reference proteome</keyword>
<dbReference type="CDD" id="cd06261">
    <property type="entry name" value="TM_PBP2"/>
    <property type="match status" value="1"/>
</dbReference>
<dbReference type="PANTHER" id="PTHR30614:SF0">
    <property type="entry name" value="L-CYSTINE TRANSPORT SYSTEM PERMEASE PROTEIN TCYL"/>
    <property type="match status" value="1"/>
</dbReference>
<dbReference type="GeneID" id="76835444"/>
<gene>
    <name evidence="10" type="ORF">OU421_10040</name>
</gene>
<evidence type="ECO:0000256" key="5">
    <source>
        <dbReference type="ARBA" id="ARBA00022970"/>
    </source>
</evidence>
<reference evidence="10" key="1">
    <citation type="submission" date="2022-11" db="EMBL/GenBank/DDBJ databases">
        <title>Complete genome sequence of Methanogenium organophilum DSM 3596.</title>
        <authorList>
            <person name="Chen S.-C."/>
            <person name="Lai S.-J."/>
            <person name="You Y.-T."/>
        </authorList>
    </citation>
    <scope>NUCLEOTIDE SEQUENCE</scope>
    <source>
        <strain evidence="10">DSM 3596</strain>
    </source>
</reference>
<dbReference type="KEGG" id="mou:OU421_10040"/>
<dbReference type="Proteomes" id="UP001163096">
    <property type="component" value="Chromosome"/>
</dbReference>
<accession>A0A9X9S3E8</accession>
<feature type="transmembrane region" description="Helical" evidence="8">
    <location>
        <begin position="12"/>
        <end position="40"/>
    </location>
</feature>
<evidence type="ECO:0000313" key="11">
    <source>
        <dbReference type="Proteomes" id="UP001163096"/>
    </source>
</evidence>
<dbReference type="AlphaFoldDB" id="A0A9X9S3E8"/>
<dbReference type="InterPro" id="IPR035906">
    <property type="entry name" value="MetI-like_sf"/>
</dbReference>
<evidence type="ECO:0000256" key="7">
    <source>
        <dbReference type="ARBA" id="ARBA00023136"/>
    </source>
</evidence>
<dbReference type="EMBL" id="CP113361">
    <property type="protein sequence ID" value="WAI00757.1"/>
    <property type="molecule type" value="Genomic_DNA"/>
</dbReference>
<dbReference type="GO" id="GO:0043190">
    <property type="term" value="C:ATP-binding cassette (ABC) transporter complex"/>
    <property type="evidence" value="ECO:0007669"/>
    <property type="project" value="InterPro"/>
</dbReference>
<dbReference type="InterPro" id="IPR010065">
    <property type="entry name" value="AA_ABC_transptr_permease_3TM"/>
</dbReference>
<evidence type="ECO:0000256" key="4">
    <source>
        <dbReference type="ARBA" id="ARBA00022692"/>
    </source>
</evidence>
<keyword evidence="2 8" id="KW-0813">Transport</keyword>
<keyword evidence="5" id="KW-0029">Amino-acid transport</keyword>
<keyword evidence="3" id="KW-1003">Cell membrane</keyword>
<dbReference type="PANTHER" id="PTHR30614">
    <property type="entry name" value="MEMBRANE COMPONENT OF AMINO ACID ABC TRANSPORTER"/>
    <property type="match status" value="1"/>
</dbReference>
<proteinExistence type="inferred from homology"/>
<evidence type="ECO:0000259" key="9">
    <source>
        <dbReference type="PROSITE" id="PS50928"/>
    </source>
</evidence>
<dbReference type="InterPro" id="IPR043429">
    <property type="entry name" value="ArtM/GltK/GlnP/TcyL/YhdX-like"/>
</dbReference>
<comment type="similarity">
    <text evidence="8">Belongs to the binding-protein-dependent transport system permease family.</text>
</comment>
<sequence length="224" mass="24404">MDFSAVITEWFPYLIGGIFATLGLVGSALLLGVLFGLPMAVAQVYGKRPIRFLVGIFVWFFRGLPVLVLLFLFYFGIFPGLGMDVPAFFVGATVLGLRGAAYQSQIFRGAIQSVSEGQMIAARSVGMTKLQSIQNVILPQAVRVALPGWSNEYPNILTDSSICYAIGVMELMTRTSQIVSQTYITMPIYLLCAGIFILLNYAGMRVLHQIEKKIEIPGFGTGAA</sequence>
<keyword evidence="6 8" id="KW-1133">Transmembrane helix</keyword>
<feature type="transmembrane region" description="Helical" evidence="8">
    <location>
        <begin position="52"/>
        <end position="77"/>
    </location>
</feature>
<dbReference type="Pfam" id="PF00528">
    <property type="entry name" value="BPD_transp_1"/>
    <property type="match status" value="1"/>
</dbReference>